<dbReference type="EMBL" id="CP017757">
    <property type="protein sequence ID" value="AQV92559.1"/>
    <property type="molecule type" value="Genomic_DNA"/>
</dbReference>
<feature type="region of interest" description="Disordered" evidence="1">
    <location>
        <begin position="1"/>
        <end position="90"/>
    </location>
</feature>
<name>A0A1U9UIY6_CUPNE</name>
<feature type="compositionally biased region" description="Low complexity" evidence="1">
    <location>
        <begin position="37"/>
        <end position="71"/>
    </location>
</feature>
<accession>A0A1U9UIY6</accession>
<dbReference type="Proteomes" id="UP000189627">
    <property type="component" value="Chromosome 1"/>
</dbReference>
<organism evidence="2 3">
    <name type="scientific">Cupriavidus necator</name>
    <name type="common">Alcaligenes eutrophus</name>
    <name type="synonym">Ralstonia eutropha</name>
    <dbReference type="NCBI Taxonomy" id="106590"/>
    <lineage>
        <taxon>Bacteria</taxon>
        <taxon>Pseudomonadati</taxon>
        <taxon>Pseudomonadota</taxon>
        <taxon>Betaproteobacteria</taxon>
        <taxon>Burkholderiales</taxon>
        <taxon>Burkholderiaceae</taxon>
        <taxon>Cupriavidus</taxon>
    </lineage>
</organism>
<proteinExistence type="predicted"/>
<evidence type="ECO:0000313" key="3">
    <source>
        <dbReference type="Proteomes" id="UP000189627"/>
    </source>
</evidence>
<dbReference type="RefSeq" id="WP_078198425.1">
    <property type="nucleotide sequence ID" value="NZ_CP017757.2"/>
</dbReference>
<evidence type="ECO:0000313" key="2">
    <source>
        <dbReference type="EMBL" id="AQV92559.1"/>
    </source>
</evidence>
<dbReference type="KEGG" id="cuh:BJN34_01470"/>
<dbReference type="AlphaFoldDB" id="A0A1U9UIY6"/>
<gene>
    <name evidence="2" type="ORF">BJN34_01470</name>
</gene>
<feature type="compositionally biased region" description="Basic and acidic residues" evidence="1">
    <location>
        <begin position="17"/>
        <end position="36"/>
    </location>
</feature>
<reference evidence="3" key="1">
    <citation type="submission" date="2017-02" db="EMBL/GenBank/DDBJ databases">
        <title>Complete genome sequence of Cupriavidus necator strain NH9, a 3-chlorobenzoate degrader.</title>
        <authorList>
            <person name="Moriuchi R."/>
            <person name="Dohra H."/>
            <person name="Ogawa N."/>
        </authorList>
    </citation>
    <scope>NUCLEOTIDE SEQUENCE [LARGE SCALE GENOMIC DNA]</scope>
    <source>
        <strain evidence="3">NH9</strain>
    </source>
</reference>
<evidence type="ECO:0000256" key="1">
    <source>
        <dbReference type="SAM" id="MobiDB-lite"/>
    </source>
</evidence>
<protein>
    <submittedName>
        <fullName evidence="2">Uncharacterized protein</fullName>
    </submittedName>
</protein>
<sequence>MSGESRKKAAASLAPDAKGEEVTDSKVRAGKPEKKAASATKVSADAAAATDGGASSSKKAKKPSNGAAPQADKPPKKPKVVRDSFTMPEPDYGKLAELKRKCLAGGVQVKKSELLRAGLLVLEALSEKRLLSVVAQVEAVKTGRPAKS</sequence>